<dbReference type="Gene3D" id="3.30.70.1230">
    <property type="entry name" value="Nucleotide cyclase"/>
    <property type="match status" value="1"/>
</dbReference>
<proteinExistence type="predicted"/>
<accession>A0A5Z5FC59</accession>
<dbReference type="SUPFAM" id="SSF55073">
    <property type="entry name" value="Nucleotide cyclase"/>
    <property type="match status" value="1"/>
</dbReference>
<comment type="caution">
    <text evidence="2">The sequence shown here is derived from an EMBL/GenBank/DDBJ whole genome shotgun (WGS) entry which is preliminary data.</text>
</comment>
<reference evidence="3" key="3">
    <citation type="submission" date="2019-09" db="EMBL/GenBank/DDBJ databases">
        <authorList>
            <consortium name="GenomeTrakr network: Whole genome sequencing for foodborne pathogen traceback"/>
        </authorList>
    </citation>
    <scope>NUCLEOTIDE SEQUENCE</scope>
    <source>
        <strain evidence="3">UNAM201747_Sa_AM53</strain>
    </source>
</reference>
<dbReference type="EMBL" id="AAKQFF010000073">
    <property type="protein sequence ID" value="ECU5235879.1"/>
    <property type="molecule type" value="Genomic_DNA"/>
</dbReference>
<reference evidence="2" key="1">
    <citation type="submission" date="2018-07" db="EMBL/GenBank/DDBJ databases">
        <authorList>
            <consortium name="PulseNet: The National Subtyping Network for Foodborne Disease Surveillance"/>
            <person name="Tarr C.L."/>
            <person name="Trees E."/>
            <person name="Katz L.S."/>
            <person name="Carleton-Romer H.A."/>
            <person name="Stroika S."/>
            <person name="Kucerova Z."/>
            <person name="Roache K.F."/>
            <person name="Sabol A.L."/>
            <person name="Besser J."/>
            <person name="Gerner-Smidt P."/>
        </authorList>
    </citation>
    <scope>NUCLEOTIDE SEQUENCE</scope>
    <source>
        <strain evidence="2">PNUSAS024396</strain>
    </source>
</reference>
<dbReference type="Pfam" id="PF18134">
    <property type="entry name" value="AGS_C"/>
    <property type="match status" value="1"/>
</dbReference>
<dbReference type="GO" id="GO:0004016">
    <property type="term" value="F:adenylate cyclase activity"/>
    <property type="evidence" value="ECO:0007669"/>
    <property type="project" value="UniProtKB-ARBA"/>
</dbReference>
<feature type="domain" description="Guanylate cyclase" evidence="1">
    <location>
        <begin position="96"/>
        <end position="235"/>
    </location>
</feature>
<dbReference type="GO" id="GO:0035556">
    <property type="term" value="P:intracellular signal transduction"/>
    <property type="evidence" value="ECO:0007669"/>
    <property type="project" value="InterPro"/>
</dbReference>
<gene>
    <name evidence="2" type="ORF">CQU23_23345</name>
    <name evidence="3" type="ORF">F2977_20050</name>
    <name evidence="4" type="ORF">F7N14_15930</name>
</gene>
<dbReference type="AlphaFoldDB" id="A0A5Z5FC59"/>
<evidence type="ECO:0000313" key="3">
    <source>
        <dbReference type="EMBL" id="ECU5235879.1"/>
    </source>
</evidence>
<name>A0A5Z5FC59_SALER</name>
<dbReference type="InterPro" id="IPR001054">
    <property type="entry name" value="A/G_cyclase"/>
</dbReference>
<dbReference type="PROSITE" id="PS50125">
    <property type="entry name" value="GUANYLATE_CYCLASE_2"/>
    <property type="match status" value="1"/>
</dbReference>
<organism evidence="2">
    <name type="scientific">Salmonella enterica</name>
    <name type="common">Salmonella choleraesuis</name>
    <dbReference type="NCBI Taxonomy" id="28901"/>
    <lineage>
        <taxon>Bacteria</taxon>
        <taxon>Pseudomonadati</taxon>
        <taxon>Pseudomonadota</taxon>
        <taxon>Gammaproteobacteria</taxon>
        <taxon>Enterobacterales</taxon>
        <taxon>Enterobacteriaceae</taxon>
        <taxon>Salmonella</taxon>
    </lineage>
</organism>
<evidence type="ECO:0000259" key="1">
    <source>
        <dbReference type="PROSITE" id="PS50125"/>
    </source>
</evidence>
<reference evidence="4" key="2">
    <citation type="submission" date="2019-09" db="EMBL/GenBank/DDBJ databases">
        <authorList>
            <consortium name="NARMS: The National Antimicrobial Resistance Monitoring System"/>
        </authorList>
    </citation>
    <scope>NUCLEOTIDE SEQUENCE</scope>
    <source>
        <strain evidence="4">FSIS11924708</strain>
    </source>
</reference>
<evidence type="ECO:0000313" key="2">
    <source>
        <dbReference type="EMBL" id="EBT9016103.1"/>
    </source>
</evidence>
<dbReference type="EMBL" id="AALEZZ010000025">
    <property type="protein sequence ID" value="ECZ3018716.1"/>
    <property type="molecule type" value="Genomic_DNA"/>
</dbReference>
<evidence type="ECO:0000313" key="4">
    <source>
        <dbReference type="EMBL" id="ECZ3018716.1"/>
    </source>
</evidence>
<dbReference type="InterPro" id="IPR040511">
    <property type="entry name" value="AGS_C"/>
</dbReference>
<sequence>MSFKEVTAKNFKGLRSVTLKKKMAMDGYLRVGTEARLGDELSESFSTSPSNFIEYDYQKEVRPFFQKPGLNEHSIGTHPELTGLNGVGAIHSQYIVTMFIDIRKSSRLSLLLPLEQAYVVKNRILQACIDIVRALDGYPHRLMGDALMAFFGRSDISKEDAIADAINAASTLRLILMDYIFPSLNEDIGEKIDLGVRIGLDYGSEEEVIWGNFGLGESCEVTALGLPVDMTAKLQQLADKNTAMLGQGILDYIDFPEEYTKPKIKAGEELKYIIPNITNKEGKPINRRIRLLNMANYQDLLPFKLNDKKMASAVLHPNHFTFECFVVEDDREVLYSSVSRFLPKERSLKFKLKIYPGLGKLNIIFCKRNHGQEAKDDLSEDYSIRIVDDELVKVKNASHLSLLKENECLEVSLPEGTSFRGLHTMEVIVKGENDTLYYRNIIGVYIK</sequence>
<dbReference type="RefSeq" id="WP_058653196.1">
    <property type="nucleotide sequence ID" value="NZ_JYSI01000014.1"/>
</dbReference>
<dbReference type="EMBL" id="AAHAHB010000027">
    <property type="protein sequence ID" value="EBT9016103.1"/>
    <property type="molecule type" value="Genomic_DNA"/>
</dbReference>
<protein>
    <submittedName>
        <fullName evidence="2">Guanylate cyclase</fullName>
    </submittedName>
</protein>
<dbReference type="InterPro" id="IPR029787">
    <property type="entry name" value="Nucleotide_cyclase"/>
</dbReference>
<dbReference type="GO" id="GO:0009190">
    <property type="term" value="P:cyclic nucleotide biosynthetic process"/>
    <property type="evidence" value="ECO:0007669"/>
    <property type="project" value="InterPro"/>
</dbReference>